<dbReference type="InterPro" id="IPR036388">
    <property type="entry name" value="WH-like_DNA-bd_sf"/>
</dbReference>
<evidence type="ECO:0000259" key="5">
    <source>
        <dbReference type="PROSITE" id="PS50931"/>
    </source>
</evidence>
<evidence type="ECO:0000256" key="3">
    <source>
        <dbReference type="ARBA" id="ARBA00023125"/>
    </source>
</evidence>
<evidence type="ECO:0000256" key="1">
    <source>
        <dbReference type="ARBA" id="ARBA00009437"/>
    </source>
</evidence>
<dbReference type="InterPro" id="IPR005119">
    <property type="entry name" value="LysR_subst-bd"/>
</dbReference>
<name>A0A1V2JCX7_PSEAZ</name>
<keyword evidence="4" id="KW-0804">Transcription</keyword>
<dbReference type="InterPro" id="IPR000847">
    <property type="entry name" value="LysR_HTH_N"/>
</dbReference>
<evidence type="ECO:0000313" key="7">
    <source>
        <dbReference type="EMBL" id="ONH46481.1"/>
    </source>
</evidence>
<evidence type="ECO:0000256" key="4">
    <source>
        <dbReference type="ARBA" id="ARBA00023163"/>
    </source>
</evidence>
<dbReference type="FunFam" id="1.10.10.10:FF:000001">
    <property type="entry name" value="LysR family transcriptional regulator"/>
    <property type="match status" value="1"/>
</dbReference>
<dbReference type="GO" id="GO:0003677">
    <property type="term" value="F:DNA binding"/>
    <property type="evidence" value="ECO:0007669"/>
    <property type="project" value="UniProtKB-KW"/>
</dbReference>
<dbReference type="InterPro" id="IPR050950">
    <property type="entry name" value="HTH-type_LysR_regulators"/>
</dbReference>
<dbReference type="EMBL" id="MNPV01000006">
    <property type="protein sequence ID" value="ONH43100.1"/>
    <property type="molecule type" value="Genomic_DNA"/>
</dbReference>
<dbReference type="Proteomes" id="UP000188559">
    <property type="component" value="Unassembled WGS sequence"/>
</dbReference>
<dbReference type="GeneID" id="57378337"/>
<evidence type="ECO:0000256" key="2">
    <source>
        <dbReference type="ARBA" id="ARBA00023015"/>
    </source>
</evidence>
<keyword evidence="2" id="KW-0805">Transcription regulation</keyword>
<dbReference type="PRINTS" id="PR00039">
    <property type="entry name" value="HTHLYSR"/>
</dbReference>
<organism evidence="6 8">
    <name type="scientific">Pseudomonas azotoformans</name>
    <dbReference type="NCBI Taxonomy" id="47878"/>
    <lineage>
        <taxon>Bacteria</taxon>
        <taxon>Pseudomonadati</taxon>
        <taxon>Pseudomonadota</taxon>
        <taxon>Gammaproteobacteria</taxon>
        <taxon>Pseudomonadales</taxon>
        <taxon>Pseudomonadaceae</taxon>
        <taxon>Pseudomonas</taxon>
    </lineage>
</organism>
<dbReference type="EMBL" id="MNPV01000002">
    <property type="protein sequence ID" value="ONH46481.1"/>
    <property type="molecule type" value="Genomic_DNA"/>
</dbReference>
<comment type="similarity">
    <text evidence="1">Belongs to the LysR transcriptional regulatory family.</text>
</comment>
<dbReference type="PANTHER" id="PTHR30419">
    <property type="entry name" value="HTH-TYPE TRANSCRIPTIONAL REGULATOR YBHD"/>
    <property type="match status" value="1"/>
</dbReference>
<proteinExistence type="inferred from homology"/>
<protein>
    <submittedName>
        <fullName evidence="6">Transcriptional regulator CynR</fullName>
    </submittedName>
</protein>
<dbReference type="Gene3D" id="3.40.190.290">
    <property type="match status" value="1"/>
</dbReference>
<dbReference type="AlphaFoldDB" id="A0A1V2JCX7"/>
<dbReference type="OrthoDB" id="646694at2"/>
<keyword evidence="8" id="KW-1185">Reference proteome</keyword>
<dbReference type="Pfam" id="PF03466">
    <property type="entry name" value="LysR_substrate"/>
    <property type="match status" value="1"/>
</dbReference>
<gene>
    <name evidence="7" type="ORF">BLL37_06335</name>
    <name evidence="6" type="ORF">BLL37_21710</name>
</gene>
<dbReference type="NCBIfam" id="NF008416">
    <property type="entry name" value="PRK11242.1"/>
    <property type="match status" value="1"/>
</dbReference>
<keyword evidence="3" id="KW-0238">DNA-binding</keyword>
<dbReference type="GO" id="GO:0005829">
    <property type="term" value="C:cytosol"/>
    <property type="evidence" value="ECO:0007669"/>
    <property type="project" value="TreeGrafter"/>
</dbReference>
<dbReference type="InterPro" id="IPR036390">
    <property type="entry name" value="WH_DNA-bd_sf"/>
</dbReference>
<dbReference type="SUPFAM" id="SSF46785">
    <property type="entry name" value="Winged helix' DNA-binding domain"/>
    <property type="match status" value="1"/>
</dbReference>
<accession>A0A1V2JCX7</accession>
<dbReference type="Gene3D" id="1.10.10.10">
    <property type="entry name" value="Winged helix-like DNA-binding domain superfamily/Winged helix DNA-binding domain"/>
    <property type="match status" value="1"/>
</dbReference>
<sequence length="288" mass="31236">MLLRHIRYLLAVAEHRNFTRAAEALHVSQPTLSQQIKQLEDTLGAPLLDRSGRSVSLTDAGAAYVRFARLALQDLQAGTRAMHDVQDLSRGSLRLAMTPTFTAYLIGPLLARFNALYPGITLSIEELTQDRMEAALTEDLLDIGIGFTGEHLPDIQCEGLFAEALSVVVGAGHPGLDGRRWLEQPMVLLNPGFATRRYIDGYCRDQGVKPLIAMEANSISAIIEIVRNTHLATILPSAIAQAQPGLRAVAIEPALPQRTVALLSRQGAYRSAACRAFVALIKAPPATD</sequence>
<comment type="caution">
    <text evidence="6">The sequence shown here is derived from an EMBL/GenBank/DDBJ whole genome shotgun (WGS) entry which is preliminary data.</text>
</comment>
<dbReference type="RefSeq" id="WP_071496757.1">
    <property type="nucleotide sequence ID" value="NZ_LT629702.1"/>
</dbReference>
<dbReference type="SUPFAM" id="SSF53850">
    <property type="entry name" value="Periplasmic binding protein-like II"/>
    <property type="match status" value="1"/>
</dbReference>
<evidence type="ECO:0000313" key="6">
    <source>
        <dbReference type="EMBL" id="ONH43100.1"/>
    </source>
</evidence>
<evidence type="ECO:0000313" key="8">
    <source>
        <dbReference type="Proteomes" id="UP000188559"/>
    </source>
</evidence>
<dbReference type="Pfam" id="PF00126">
    <property type="entry name" value="HTH_1"/>
    <property type="match status" value="1"/>
</dbReference>
<feature type="domain" description="HTH lysR-type" evidence="5">
    <location>
        <begin position="1"/>
        <end position="58"/>
    </location>
</feature>
<dbReference type="GO" id="GO:0003700">
    <property type="term" value="F:DNA-binding transcription factor activity"/>
    <property type="evidence" value="ECO:0007669"/>
    <property type="project" value="InterPro"/>
</dbReference>
<dbReference type="PROSITE" id="PS50931">
    <property type="entry name" value="HTH_LYSR"/>
    <property type="match status" value="1"/>
</dbReference>
<reference evidence="6 8" key="1">
    <citation type="submission" date="2016-10" db="EMBL/GenBank/DDBJ databases">
        <title>Pseudomonas lactis sp. nov. and Pseudomonas paralactis sp. nov., isolated from bovine raw milk.</title>
        <authorList>
            <person name="Von Neubeck M."/>
            <person name="Huptas C."/>
            <person name="Glueck C."/>
            <person name="Krewinkel M."/>
            <person name="Stoeckel M."/>
            <person name="Stressler T."/>
            <person name="Fischer L."/>
            <person name="Hinrichs J."/>
            <person name="Scherer S."/>
            <person name="Wenning M."/>
        </authorList>
    </citation>
    <scope>NUCLEOTIDE SEQUENCE [LARGE SCALE GENOMIC DNA]</scope>
    <source>
        <strain evidence="6 8">DSM 18862</strain>
    </source>
</reference>